<dbReference type="AlphaFoldDB" id="A0AA38R6C0"/>
<gene>
    <name evidence="2" type="ORF">NKR23_g9894</name>
</gene>
<dbReference type="EMBL" id="JANBVO010000040">
    <property type="protein sequence ID" value="KAJ9136512.1"/>
    <property type="molecule type" value="Genomic_DNA"/>
</dbReference>
<protein>
    <submittedName>
        <fullName evidence="2">Uncharacterized protein</fullName>
    </submittedName>
</protein>
<name>A0AA38R6C0_9PEZI</name>
<dbReference type="Proteomes" id="UP001174694">
    <property type="component" value="Unassembled WGS sequence"/>
</dbReference>
<keyword evidence="3" id="KW-1185">Reference proteome</keyword>
<evidence type="ECO:0000313" key="2">
    <source>
        <dbReference type="EMBL" id="KAJ9136512.1"/>
    </source>
</evidence>
<feature type="region of interest" description="Disordered" evidence="1">
    <location>
        <begin position="63"/>
        <end position="100"/>
    </location>
</feature>
<sequence>MSGGPGFAPLDGSHDHYETGISGFRPEQGHTTTEITSGVPAQNFLPQGYYHPNQYPGGYGAAGAAGGAAGAAAGTGAYMSGSVPSPHMSPDQVPLTHDSREFDDFSRGFHDALGRIGEEDEDEVSGSSSGNLNGNGMNSTGDLGEGSSASGGVRPLWQQNLRQSRNMMWM</sequence>
<feature type="region of interest" description="Disordered" evidence="1">
    <location>
        <begin position="1"/>
        <end position="34"/>
    </location>
</feature>
<proteinExistence type="predicted"/>
<feature type="region of interest" description="Disordered" evidence="1">
    <location>
        <begin position="117"/>
        <end position="153"/>
    </location>
</feature>
<evidence type="ECO:0000256" key="1">
    <source>
        <dbReference type="SAM" id="MobiDB-lite"/>
    </source>
</evidence>
<organism evidence="2 3">
    <name type="scientific">Pleurostoma richardsiae</name>
    <dbReference type="NCBI Taxonomy" id="41990"/>
    <lineage>
        <taxon>Eukaryota</taxon>
        <taxon>Fungi</taxon>
        <taxon>Dikarya</taxon>
        <taxon>Ascomycota</taxon>
        <taxon>Pezizomycotina</taxon>
        <taxon>Sordariomycetes</taxon>
        <taxon>Sordariomycetidae</taxon>
        <taxon>Calosphaeriales</taxon>
        <taxon>Pleurostomataceae</taxon>
        <taxon>Pleurostoma</taxon>
    </lineage>
</organism>
<feature type="compositionally biased region" description="Low complexity" evidence="1">
    <location>
        <begin position="125"/>
        <end position="141"/>
    </location>
</feature>
<reference evidence="2" key="1">
    <citation type="submission" date="2022-07" db="EMBL/GenBank/DDBJ databases">
        <title>Fungi with potential for degradation of polypropylene.</title>
        <authorList>
            <person name="Gostincar C."/>
        </authorList>
    </citation>
    <scope>NUCLEOTIDE SEQUENCE</scope>
    <source>
        <strain evidence="2">EXF-13308</strain>
    </source>
</reference>
<evidence type="ECO:0000313" key="3">
    <source>
        <dbReference type="Proteomes" id="UP001174694"/>
    </source>
</evidence>
<comment type="caution">
    <text evidence="2">The sequence shown here is derived from an EMBL/GenBank/DDBJ whole genome shotgun (WGS) entry which is preliminary data.</text>
</comment>
<accession>A0AA38R6C0</accession>